<evidence type="ECO:0000256" key="5">
    <source>
        <dbReference type="ARBA" id="ARBA00022833"/>
    </source>
</evidence>
<keyword evidence="4" id="KW-0547">Nucleotide-binding</keyword>
<dbReference type="InterPro" id="IPR018317">
    <property type="entry name" value="QueC"/>
</dbReference>
<dbReference type="PANTHER" id="PTHR42914">
    <property type="entry name" value="7-CYANO-7-DEAZAGUANINE SYNTHASE"/>
    <property type="match status" value="1"/>
</dbReference>
<proteinExistence type="inferred from homology"/>
<dbReference type="Pfam" id="PF06508">
    <property type="entry name" value="QueC"/>
    <property type="match status" value="1"/>
</dbReference>
<evidence type="ECO:0000256" key="8">
    <source>
        <dbReference type="ARBA" id="ARBA00039149"/>
    </source>
</evidence>
<dbReference type="PIRSF" id="PIRSF006293">
    <property type="entry name" value="ExsB"/>
    <property type="match status" value="1"/>
</dbReference>
<dbReference type="PANTHER" id="PTHR42914:SF1">
    <property type="entry name" value="7-CYANO-7-DEAZAGUANINE SYNTHASE"/>
    <property type="match status" value="1"/>
</dbReference>
<keyword evidence="2" id="KW-0436">Ligase</keyword>
<keyword evidence="6" id="KW-0067">ATP-binding</keyword>
<keyword evidence="3" id="KW-0479">Metal-binding</keyword>
<dbReference type="Proteomes" id="UP001497512">
    <property type="component" value="Chromosome 8"/>
</dbReference>
<reference evidence="10" key="1">
    <citation type="submission" date="2024-02" db="EMBL/GenBank/DDBJ databases">
        <authorList>
            <consortium name="ELIXIR-Norway"/>
            <consortium name="Elixir Norway"/>
        </authorList>
    </citation>
    <scope>NUCLEOTIDE SEQUENCE</scope>
</reference>
<dbReference type="CDD" id="cd01995">
    <property type="entry name" value="QueC-like"/>
    <property type="match status" value="1"/>
</dbReference>
<comment type="similarity">
    <text evidence="7">Belongs to the QueC family.</text>
</comment>
<accession>A0ABP0UZC7</accession>
<evidence type="ECO:0000256" key="7">
    <source>
        <dbReference type="ARBA" id="ARBA00037993"/>
    </source>
</evidence>
<evidence type="ECO:0000256" key="2">
    <source>
        <dbReference type="ARBA" id="ARBA00022598"/>
    </source>
</evidence>
<evidence type="ECO:0000256" key="6">
    <source>
        <dbReference type="ARBA" id="ARBA00022840"/>
    </source>
</evidence>
<evidence type="ECO:0000256" key="4">
    <source>
        <dbReference type="ARBA" id="ARBA00022741"/>
    </source>
</evidence>
<dbReference type="EMBL" id="OZ019900">
    <property type="protein sequence ID" value="CAK9234028.1"/>
    <property type="molecule type" value="Genomic_DNA"/>
</dbReference>
<evidence type="ECO:0000256" key="1">
    <source>
        <dbReference type="ARBA" id="ARBA00005061"/>
    </source>
</evidence>
<comment type="catalytic activity">
    <reaction evidence="9">
        <text>7-carboxy-7-carbaguanine + NH4(+) + 2 ATP = 7-cyano-7-carbaguanine + 2 AMP + 2 diphosphate + 2 H(+)</text>
        <dbReference type="Rhea" id="RHEA:27982"/>
        <dbReference type="ChEBI" id="CHEBI:15378"/>
        <dbReference type="ChEBI" id="CHEBI:28938"/>
        <dbReference type="ChEBI" id="CHEBI:30616"/>
        <dbReference type="ChEBI" id="CHEBI:33019"/>
        <dbReference type="ChEBI" id="CHEBI:45075"/>
        <dbReference type="ChEBI" id="CHEBI:61036"/>
        <dbReference type="ChEBI" id="CHEBI:456215"/>
        <dbReference type="EC" id="6.3.4.20"/>
    </reaction>
</comment>
<dbReference type="Gene3D" id="3.40.50.620">
    <property type="entry name" value="HUPs"/>
    <property type="match status" value="1"/>
</dbReference>
<dbReference type="SUPFAM" id="SSF52402">
    <property type="entry name" value="Adenine nucleotide alpha hydrolases-like"/>
    <property type="match status" value="1"/>
</dbReference>
<dbReference type="InterPro" id="IPR014729">
    <property type="entry name" value="Rossmann-like_a/b/a_fold"/>
</dbReference>
<comment type="pathway">
    <text evidence="1">Purine metabolism; 7-cyano-7-deazaguanine biosynthesis.</text>
</comment>
<evidence type="ECO:0000256" key="3">
    <source>
        <dbReference type="ARBA" id="ARBA00022723"/>
    </source>
</evidence>
<protein>
    <recommendedName>
        <fullName evidence="8">7-cyano-7-deazaguanine synthase</fullName>
        <ecNumber evidence="8">6.3.4.20</ecNumber>
    </recommendedName>
</protein>
<dbReference type="EC" id="6.3.4.20" evidence="8"/>
<evidence type="ECO:0000256" key="9">
    <source>
        <dbReference type="ARBA" id="ARBA00047890"/>
    </source>
</evidence>
<evidence type="ECO:0000313" key="10">
    <source>
        <dbReference type="EMBL" id="CAK9234028.1"/>
    </source>
</evidence>
<keyword evidence="11" id="KW-1185">Reference proteome</keyword>
<gene>
    <name evidence="10" type="ORF">CSSPTR1EN2_LOCUS21941</name>
</gene>
<organism evidence="10 11">
    <name type="scientific">Sphagnum troendelagicum</name>
    <dbReference type="NCBI Taxonomy" id="128251"/>
    <lineage>
        <taxon>Eukaryota</taxon>
        <taxon>Viridiplantae</taxon>
        <taxon>Streptophyta</taxon>
        <taxon>Embryophyta</taxon>
        <taxon>Bryophyta</taxon>
        <taxon>Sphagnophytina</taxon>
        <taxon>Sphagnopsida</taxon>
        <taxon>Sphagnales</taxon>
        <taxon>Sphagnaceae</taxon>
        <taxon>Sphagnum</taxon>
    </lineage>
</organism>
<sequence length="207" mass="22535">MAGSSVVLMSGGIESAALLYHWRSSASRLHPLYINYGQKGATMEERACDKLCQHLDLQLGRINISSVGEEFRALQQPAKSFVPLPHRNLVILALGASYACQVGSRVIALALNKDDLGSYSSSSQSFLDSFRATAATLTPSLTLVAPLSHLTKAQVVTFGNHLGVPFADTYSCMVGRPRHCGQCHQCKLRRQAFAHISIEEPPGFYEQ</sequence>
<evidence type="ECO:0000313" key="11">
    <source>
        <dbReference type="Proteomes" id="UP001497512"/>
    </source>
</evidence>
<keyword evidence="5" id="KW-0862">Zinc</keyword>
<name>A0ABP0UZC7_9BRYO</name>